<comment type="similarity">
    <text evidence="2">Belongs to the EamA transporter family.</text>
</comment>
<evidence type="ECO:0000256" key="1">
    <source>
        <dbReference type="ARBA" id="ARBA00004141"/>
    </source>
</evidence>
<evidence type="ECO:0000256" key="5">
    <source>
        <dbReference type="ARBA" id="ARBA00023136"/>
    </source>
</evidence>
<feature type="transmembrane region" description="Helical" evidence="7">
    <location>
        <begin position="79"/>
        <end position="97"/>
    </location>
</feature>
<dbReference type="EMBL" id="CP097332">
    <property type="protein sequence ID" value="UQX86728.1"/>
    <property type="molecule type" value="Genomic_DNA"/>
</dbReference>
<accession>A0ABY4QTQ2</accession>
<feature type="transmembrane region" description="Helical" evidence="7">
    <location>
        <begin position="248"/>
        <end position="265"/>
    </location>
</feature>
<dbReference type="InterPro" id="IPR000620">
    <property type="entry name" value="EamA_dom"/>
</dbReference>
<evidence type="ECO:0000313" key="10">
    <source>
        <dbReference type="Proteomes" id="UP001056336"/>
    </source>
</evidence>
<evidence type="ECO:0000259" key="8">
    <source>
        <dbReference type="Pfam" id="PF00892"/>
    </source>
</evidence>
<keyword evidence="10" id="KW-1185">Reference proteome</keyword>
<name>A0ABY4QTQ2_9ACTN</name>
<sequence>MWGLPYLFIRVAVEHIAPGPLVFLRTGLGALVLVPVAVSKGQLRPVLARWQWLLLFAVVEVIVPWLLLSDAERHLNSSLAGLLVAAVPLIGALIARFSRHGDRVSPTQLLGLLVGIGGVACLVGLDFGGLRVSALLEMGVVAIAYAVGPVILARTLSDLPSLGVIAAALSVSAIVYLPFAIVQPPDLSRASTITSVVVLGLVCTAAAFLLFFELIATIGPTRSTVITYVNPAVALALGVAVLNEPVTTGMIVGFPLILAGSVLGARGSRPPAQPEPFGESVGDQPAVTRT</sequence>
<keyword evidence="5 7" id="KW-0472">Membrane</keyword>
<feature type="transmembrane region" description="Helical" evidence="7">
    <location>
        <begin position="20"/>
        <end position="38"/>
    </location>
</feature>
<reference evidence="9" key="2">
    <citation type="submission" date="2022-05" db="EMBL/GenBank/DDBJ databases">
        <authorList>
            <person name="Kim J.-S."/>
            <person name="Lee K."/>
            <person name="Suh M."/>
            <person name="Eom M."/>
            <person name="Kim J.-S."/>
            <person name="Kim D.-S."/>
            <person name="Ko S.-H."/>
            <person name="Shin Y."/>
            <person name="Lee J.-S."/>
        </authorList>
    </citation>
    <scope>NUCLEOTIDE SEQUENCE</scope>
    <source>
        <strain evidence="9">N237</strain>
    </source>
</reference>
<dbReference type="Pfam" id="PF00892">
    <property type="entry name" value="EamA"/>
    <property type="match status" value="2"/>
</dbReference>
<feature type="transmembrane region" description="Helical" evidence="7">
    <location>
        <begin position="224"/>
        <end position="242"/>
    </location>
</feature>
<evidence type="ECO:0000313" key="9">
    <source>
        <dbReference type="EMBL" id="UQX86728.1"/>
    </source>
</evidence>
<reference evidence="9" key="1">
    <citation type="journal article" date="2018" name="Int. J. Syst. Evol. Microbiol.">
        <title>Jatrophihabitans telluris sp. nov., isolated from sediment soil of lava forest wetlands and the emended description of the genus Jatrophihabitans.</title>
        <authorList>
            <person name="Lee K.C."/>
            <person name="Suh M.K."/>
            <person name="Eom M.K."/>
            <person name="Kim K.K."/>
            <person name="Kim J.S."/>
            <person name="Kim D.S."/>
            <person name="Ko S.H."/>
            <person name="Shin Y.K."/>
            <person name="Lee J.S."/>
        </authorList>
    </citation>
    <scope>NUCLEOTIDE SEQUENCE</scope>
    <source>
        <strain evidence="9">N237</strain>
    </source>
</reference>
<organism evidence="9 10">
    <name type="scientific">Jatrophihabitans telluris</name>
    <dbReference type="NCBI Taxonomy" id="2038343"/>
    <lineage>
        <taxon>Bacteria</taxon>
        <taxon>Bacillati</taxon>
        <taxon>Actinomycetota</taxon>
        <taxon>Actinomycetes</taxon>
        <taxon>Jatrophihabitantales</taxon>
        <taxon>Jatrophihabitantaceae</taxon>
        <taxon>Jatrophihabitans</taxon>
    </lineage>
</organism>
<feature type="transmembrane region" description="Helical" evidence="7">
    <location>
        <begin position="109"/>
        <end position="128"/>
    </location>
</feature>
<proteinExistence type="inferred from homology"/>
<keyword evidence="4 7" id="KW-1133">Transmembrane helix</keyword>
<feature type="transmembrane region" description="Helical" evidence="7">
    <location>
        <begin position="159"/>
        <end position="181"/>
    </location>
</feature>
<comment type="subcellular location">
    <subcellularLocation>
        <location evidence="1">Membrane</location>
        <topology evidence="1">Multi-pass membrane protein</topology>
    </subcellularLocation>
</comment>
<dbReference type="PANTHER" id="PTHR32322">
    <property type="entry name" value="INNER MEMBRANE TRANSPORTER"/>
    <property type="match status" value="1"/>
</dbReference>
<feature type="transmembrane region" description="Helical" evidence="7">
    <location>
        <begin position="50"/>
        <end position="67"/>
    </location>
</feature>
<evidence type="ECO:0000256" key="7">
    <source>
        <dbReference type="SAM" id="Phobius"/>
    </source>
</evidence>
<dbReference type="InterPro" id="IPR037185">
    <property type="entry name" value="EmrE-like"/>
</dbReference>
<feature type="transmembrane region" description="Helical" evidence="7">
    <location>
        <begin position="134"/>
        <end position="152"/>
    </location>
</feature>
<dbReference type="Proteomes" id="UP001056336">
    <property type="component" value="Chromosome"/>
</dbReference>
<feature type="domain" description="EamA" evidence="8">
    <location>
        <begin position="1"/>
        <end position="123"/>
    </location>
</feature>
<dbReference type="SUPFAM" id="SSF103481">
    <property type="entry name" value="Multidrug resistance efflux transporter EmrE"/>
    <property type="match status" value="2"/>
</dbReference>
<evidence type="ECO:0000256" key="3">
    <source>
        <dbReference type="ARBA" id="ARBA00022692"/>
    </source>
</evidence>
<keyword evidence="3 7" id="KW-0812">Transmembrane</keyword>
<feature type="domain" description="EamA" evidence="8">
    <location>
        <begin position="140"/>
        <end position="263"/>
    </location>
</feature>
<dbReference type="InterPro" id="IPR050638">
    <property type="entry name" value="AA-Vitamin_Transporters"/>
</dbReference>
<dbReference type="PANTHER" id="PTHR32322:SF9">
    <property type="entry name" value="AMINO-ACID METABOLITE EFFLUX PUMP-RELATED"/>
    <property type="match status" value="1"/>
</dbReference>
<protein>
    <submittedName>
        <fullName evidence="9">DMT family transporter</fullName>
    </submittedName>
</protein>
<evidence type="ECO:0000256" key="6">
    <source>
        <dbReference type="SAM" id="MobiDB-lite"/>
    </source>
</evidence>
<gene>
    <name evidence="9" type="ORF">M6D93_10435</name>
</gene>
<evidence type="ECO:0000256" key="2">
    <source>
        <dbReference type="ARBA" id="ARBA00007362"/>
    </source>
</evidence>
<feature type="region of interest" description="Disordered" evidence="6">
    <location>
        <begin position="268"/>
        <end position="290"/>
    </location>
</feature>
<feature type="transmembrane region" description="Helical" evidence="7">
    <location>
        <begin position="193"/>
        <end position="212"/>
    </location>
</feature>
<evidence type="ECO:0000256" key="4">
    <source>
        <dbReference type="ARBA" id="ARBA00022989"/>
    </source>
</evidence>